<evidence type="ECO:0000313" key="2">
    <source>
        <dbReference type="EMBL" id="MBW3363866.1"/>
    </source>
</evidence>
<keyword evidence="3" id="KW-1185">Reference proteome</keyword>
<evidence type="ECO:0000259" key="1">
    <source>
        <dbReference type="Pfam" id="PF18962"/>
    </source>
</evidence>
<reference evidence="2 3" key="1">
    <citation type="submission" date="2021-07" db="EMBL/GenBank/DDBJ databases">
        <authorList>
            <person name="Kim M.K."/>
        </authorList>
    </citation>
    <scope>NUCLEOTIDE SEQUENCE [LARGE SCALE GENOMIC DNA]</scope>
    <source>
        <strain evidence="2 3">HLY7-15</strain>
    </source>
</reference>
<feature type="domain" description="Secretion system C-terminal sorting" evidence="1">
    <location>
        <begin position="439"/>
        <end position="507"/>
    </location>
</feature>
<sequence>MDKEVYTWQYTYASDGTYTVSHVIINRNPNLLNMTLPSDQSPIYRQTTVTINGNVGFNSSPQFLSPAPVFASIGKAVNYNFLAYDPEGDSLAFKLITPQSIDISGNAIPVPGYTLPNQAFKCPNAIGSGEAKFNHSELDGQFTWDAPCRKGEYIYAVAVEEWRDGIRLSEITYEMQILVFDSGNSWLELIKTENQKYSAEGYLIVKATDEVKFQMDYNYMNPDKYYVTGKGNYFTSELSHVLNVPVTYDIINYYHGAKGTFSFKPDKSLIRDRPYFVNFYGTDGSHFYTKSIGIIIRDDQPIIKLEGQNKYTKTDEGYFVFPTTNTVKLGMFAENMDGYVQALSVESTLTAKAEKFNFTVRDTTDGKVGELIFKPIIYQTSYTPQTITFKATYNPARIAGGGSAAAGEPIVKEMKLQVIVTQQQPTATPEELAAATYLIYPNPARDKFTVQAEAPATLHIYSLQGKLLLEQQLQPGTTEVRKPENATTGLYFYSLTTQSGHKKTGKLVLQ</sequence>
<dbReference type="InterPro" id="IPR026444">
    <property type="entry name" value="Secre_tail"/>
</dbReference>
<name>A0ABS6X7K6_9BACT</name>
<organism evidence="2 3">
    <name type="scientific">Pontibacter populi</name>
    <dbReference type="NCBI Taxonomy" id="890055"/>
    <lineage>
        <taxon>Bacteria</taxon>
        <taxon>Pseudomonadati</taxon>
        <taxon>Bacteroidota</taxon>
        <taxon>Cytophagia</taxon>
        <taxon>Cytophagales</taxon>
        <taxon>Hymenobacteraceae</taxon>
        <taxon>Pontibacter</taxon>
    </lineage>
</organism>
<dbReference type="Proteomes" id="UP000774935">
    <property type="component" value="Unassembled WGS sequence"/>
</dbReference>
<dbReference type="Pfam" id="PF18962">
    <property type="entry name" value="Por_Secre_tail"/>
    <property type="match status" value="1"/>
</dbReference>
<accession>A0ABS6X7K6</accession>
<protein>
    <submittedName>
        <fullName evidence="2">T9SS type A sorting domain-containing protein</fullName>
    </submittedName>
</protein>
<evidence type="ECO:0000313" key="3">
    <source>
        <dbReference type="Proteomes" id="UP000774935"/>
    </source>
</evidence>
<proteinExistence type="predicted"/>
<dbReference type="EMBL" id="JAHWXQ010000001">
    <property type="protein sequence ID" value="MBW3363866.1"/>
    <property type="molecule type" value="Genomic_DNA"/>
</dbReference>
<dbReference type="RefSeq" id="WP_199108448.1">
    <property type="nucleotide sequence ID" value="NZ_JAHWXQ010000001.1"/>
</dbReference>
<gene>
    <name evidence="2" type="ORF">KYK27_02345</name>
</gene>
<comment type="caution">
    <text evidence="2">The sequence shown here is derived from an EMBL/GenBank/DDBJ whole genome shotgun (WGS) entry which is preliminary data.</text>
</comment>
<dbReference type="NCBIfam" id="TIGR04183">
    <property type="entry name" value="Por_Secre_tail"/>
    <property type="match status" value="1"/>
</dbReference>